<dbReference type="Proteomes" id="UP001206128">
    <property type="component" value="Unassembled WGS sequence"/>
</dbReference>
<keyword evidence="3" id="KW-0804">Transcription</keyword>
<dbReference type="GO" id="GO:0003700">
    <property type="term" value="F:DNA-binding transcription factor activity"/>
    <property type="evidence" value="ECO:0007669"/>
    <property type="project" value="TreeGrafter"/>
</dbReference>
<dbReference type="PANTHER" id="PTHR30055:SF243">
    <property type="entry name" value="HTH-TYPE TRANSCRIPTIONAL REGULATOR RV1816"/>
    <property type="match status" value="1"/>
</dbReference>
<dbReference type="AlphaFoldDB" id="A0AAE3GHL6"/>
<feature type="DNA-binding region" description="H-T-H motif" evidence="4">
    <location>
        <begin position="37"/>
        <end position="56"/>
    </location>
</feature>
<dbReference type="InterPro" id="IPR001647">
    <property type="entry name" value="HTH_TetR"/>
</dbReference>
<proteinExistence type="predicted"/>
<feature type="domain" description="HTH tetR-type" evidence="5">
    <location>
        <begin position="14"/>
        <end position="74"/>
    </location>
</feature>
<keyword evidence="7" id="KW-1185">Reference proteome</keyword>
<dbReference type="EMBL" id="JAMTCK010000006">
    <property type="protein sequence ID" value="MCP2166273.1"/>
    <property type="molecule type" value="Genomic_DNA"/>
</dbReference>
<dbReference type="InterPro" id="IPR025996">
    <property type="entry name" value="MT1864/Rv1816-like_C"/>
</dbReference>
<reference evidence="6" key="1">
    <citation type="submission" date="2022-06" db="EMBL/GenBank/DDBJ databases">
        <title>Genomic Encyclopedia of Archaeal and Bacterial Type Strains, Phase II (KMG-II): from individual species to whole genera.</title>
        <authorList>
            <person name="Goeker M."/>
        </authorList>
    </citation>
    <scope>NUCLEOTIDE SEQUENCE</scope>
    <source>
        <strain evidence="6">DSM 43935</strain>
    </source>
</reference>
<dbReference type="SUPFAM" id="SSF46689">
    <property type="entry name" value="Homeodomain-like"/>
    <property type="match status" value="1"/>
</dbReference>
<keyword evidence="2 4" id="KW-0238">DNA-binding</keyword>
<evidence type="ECO:0000256" key="1">
    <source>
        <dbReference type="ARBA" id="ARBA00023015"/>
    </source>
</evidence>
<dbReference type="InterPro" id="IPR050109">
    <property type="entry name" value="HTH-type_TetR-like_transc_reg"/>
</dbReference>
<dbReference type="PANTHER" id="PTHR30055">
    <property type="entry name" value="HTH-TYPE TRANSCRIPTIONAL REGULATOR RUTR"/>
    <property type="match status" value="1"/>
</dbReference>
<name>A0AAE3GHL6_9PSEU</name>
<accession>A0AAE3GHL6</accession>
<dbReference type="InterPro" id="IPR036271">
    <property type="entry name" value="Tet_transcr_reg_TetR-rel_C_sf"/>
</dbReference>
<evidence type="ECO:0000256" key="3">
    <source>
        <dbReference type="ARBA" id="ARBA00023163"/>
    </source>
</evidence>
<dbReference type="Gene3D" id="1.10.357.10">
    <property type="entry name" value="Tetracycline Repressor, domain 2"/>
    <property type="match status" value="1"/>
</dbReference>
<evidence type="ECO:0000313" key="6">
    <source>
        <dbReference type="EMBL" id="MCP2166273.1"/>
    </source>
</evidence>
<evidence type="ECO:0000313" key="7">
    <source>
        <dbReference type="Proteomes" id="UP001206128"/>
    </source>
</evidence>
<evidence type="ECO:0000256" key="2">
    <source>
        <dbReference type="ARBA" id="ARBA00023125"/>
    </source>
</evidence>
<evidence type="ECO:0000256" key="4">
    <source>
        <dbReference type="PROSITE-ProRule" id="PRU00335"/>
    </source>
</evidence>
<comment type="caution">
    <text evidence="6">The sequence shown here is derived from an EMBL/GenBank/DDBJ whole genome shotgun (WGS) entry which is preliminary data.</text>
</comment>
<dbReference type="PRINTS" id="PR00455">
    <property type="entry name" value="HTHTETR"/>
</dbReference>
<keyword evidence="1" id="KW-0805">Transcription regulation</keyword>
<organism evidence="6 7">
    <name type="scientific">Goodfellowiella coeruleoviolacea</name>
    <dbReference type="NCBI Taxonomy" id="334858"/>
    <lineage>
        <taxon>Bacteria</taxon>
        <taxon>Bacillati</taxon>
        <taxon>Actinomycetota</taxon>
        <taxon>Actinomycetes</taxon>
        <taxon>Pseudonocardiales</taxon>
        <taxon>Pseudonocardiaceae</taxon>
        <taxon>Goodfellowiella</taxon>
    </lineage>
</organism>
<dbReference type="GO" id="GO:0000976">
    <property type="term" value="F:transcription cis-regulatory region binding"/>
    <property type="evidence" value="ECO:0007669"/>
    <property type="project" value="TreeGrafter"/>
</dbReference>
<dbReference type="PROSITE" id="PS50977">
    <property type="entry name" value="HTH_TETR_2"/>
    <property type="match status" value="1"/>
</dbReference>
<sequence length="245" mass="26346">MDEHTQRRRARLRARTTAEIKETALRLLAEGGPDAISLRAIAREMGMSGSAVYGYFATRDALLRELINDVYASVLDRVEAARDAVPADDTGGRIAAWGLALREWALANPTGFRLIYGDVAATVQAGSFSAAAKRACVGLTELVAAAWPHVRDGQAEHAHEWSDFAATSAAVVQEALPGLDPGVFGLALRVWGRMHGLISLEVNGHLGPQLERSDKLYRAEMLDLVRSLGLSPRALPVVGPTSAER</sequence>
<gene>
    <name evidence="6" type="ORF">LX83_003132</name>
</gene>
<dbReference type="SUPFAM" id="SSF48498">
    <property type="entry name" value="Tetracyclin repressor-like, C-terminal domain"/>
    <property type="match status" value="1"/>
</dbReference>
<dbReference type="Pfam" id="PF13305">
    <property type="entry name" value="TetR_C_33"/>
    <property type="match status" value="1"/>
</dbReference>
<dbReference type="Pfam" id="PF00440">
    <property type="entry name" value="TetR_N"/>
    <property type="match status" value="1"/>
</dbReference>
<dbReference type="InterPro" id="IPR009057">
    <property type="entry name" value="Homeodomain-like_sf"/>
</dbReference>
<dbReference type="RefSeq" id="WP_253771928.1">
    <property type="nucleotide sequence ID" value="NZ_JAMTCK010000006.1"/>
</dbReference>
<evidence type="ECO:0000259" key="5">
    <source>
        <dbReference type="PROSITE" id="PS50977"/>
    </source>
</evidence>
<protein>
    <submittedName>
        <fullName evidence="6">Transcriptional regulator, TetR family</fullName>
    </submittedName>
</protein>